<feature type="transmembrane region" description="Helical" evidence="10">
    <location>
        <begin position="12"/>
        <end position="32"/>
    </location>
</feature>
<evidence type="ECO:0000256" key="5">
    <source>
        <dbReference type="ARBA" id="ARBA00022741"/>
    </source>
</evidence>
<dbReference type="EC" id="2.7.13.3" evidence="2"/>
<keyword evidence="4" id="KW-0808">Transferase</keyword>
<accession>A0A543CYD8</accession>
<evidence type="ECO:0000256" key="2">
    <source>
        <dbReference type="ARBA" id="ARBA00012438"/>
    </source>
</evidence>
<dbReference type="RefSeq" id="WP_142063613.1">
    <property type="nucleotide sequence ID" value="NZ_VFPA01000007.1"/>
</dbReference>
<evidence type="ECO:0000313" key="14">
    <source>
        <dbReference type="Proteomes" id="UP000315677"/>
    </source>
</evidence>
<organism evidence="13 14">
    <name type="scientific">Pseudonocardia kunmingensis</name>
    <dbReference type="NCBI Taxonomy" id="630975"/>
    <lineage>
        <taxon>Bacteria</taxon>
        <taxon>Bacillati</taxon>
        <taxon>Actinomycetota</taxon>
        <taxon>Actinomycetes</taxon>
        <taxon>Pseudonocardiales</taxon>
        <taxon>Pseudonocardiaceae</taxon>
        <taxon>Pseudonocardia</taxon>
    </lineage>
</organism>
<keyword evidence="10" id="KW-0472">Membrane</keyword>
<dbReference type="OrthoDB" id="227596at2"/>
<reference evidence="13 14" key="1">
    <citation type="submission" date="2019-06" db="EMBL/GenBank/DDBJ databases">
        <title>Sequencing the genomes of 1000 actinobacteria strains.</title>
        <authorList>
            <person name="Klenk H.-P."/>
        </authorList>
    </citation>
    <scope>NUCLEOTIDE SEQUENCE [LARGE SCALE GENOMIC DNA]</scope>
    <source>
        <strain evidence="13 14">DSM 45301</strain>
    </source>
</reference>
<evidence type="ECO:0000256" key="7">
    <source>
        <dbReference type="ARBA" id="ARBA00022840"/>
    </source>
</evidence>
<keyword evidence="3" id="KW-0597">Phosphoprotein</keyword>
<keyword evidence="5" id="KW-0547">Nucleotide-binding</keyword>
<dbReference type="InterPro" id="IPR050482">
    <property type="entry name" value="Sensor_HK_TwoCompSys"/>
</dbReference>
<evidence type="ECO:0000256" key="8">
    <source>
        <dbReference type="ARBA" id="ARBA00023012"/>
    </source>
</evidence>
<dbReference type="Gene3D" id="3.30.565.10">
    <property type="entry name" value="Histidine kinase-like ATPase, C-terminal domain"/>
    <property type="match status" value="1"/>
</dbReference>
<comment type="catalytic activity">
    <reaction evidence="1">
        <text>ATP + protein L-histidine = ADP + protein N-phospho-L-histidine.</text>
        <dbReference type="EC" id="2.7.13.3"/>
    </reaction>
</comment>
<dbReference type="EMBL" id="VFPA01000007">
    <property type="protein sequence ID" value="TQM02091.1"/>
    <property type="molecule type" value="Genomic_DNA"/>
</dbReference>
<keyword evidence="14" id="KW-1185">Reference proteome</keyword>
<keyword evidence="10" id="KW-1133">Transmembrane helix</keyword>
<dbReference type="PANTHER" id="PTHR24421:SF10">
    <property type="entry name" value="NITRATE_NITRITE SENSOR PROTEIN NARQ"/>
    <property type="match status" value="1"/>
</dbReference>
<keyword evidence="6 13" id="KW-0418">Kinase</keyword>
<dbReference type="Proteomes" id="UP000315677">
    <property type="component" value="Unassembled WGS sequence"/>
</dbReference>
<proteinExistence type="predicted"/>
<sequence length="394" mass="41851">MRTAARRGWWAGPLPTVVLPLAVGAFSVVGTFGAARGQPVARPLDALGVALLLTGAAALVVRRRHPTEVLAVAATAAGLYLGLGYPYGPVFLASLVALCSAVLAGHRRGAYAVTATAFVALLVVHLIRFPDQPLPLFGAGGWLSSLAVVIALCEWWRARRERLAQEQLTREETERRRGSEERLRIARDLHDSLGHHVSLINVQAGVALHLMDDDPEQVRFALAAIKQSSGELLREMRSTLGVLRGVDEGPPRTPVAGLARLEDLLAENRAAGLPVELEVVGERRELPPSVDQAAYRIVQESLTNTRRHAGPARARVALHYTGDDLEVRVEDDGPGAPAPAEAPGGNGLPGMRERAAALGGTLDAGPRPTGGFRVHARLPAPASRLDPAREGTTS</sequence>
<keyword evidence="7" id="KW-0067">ATP-binding</keyword>
<dbReference type="GO" id="GO:0046983">
    <property type="term" value="F:protein dimerization activity"/>
    <property type="evidence" value="ECO:0007669"/>
    <property type="project" value="InterPro"/>
</dbReference>
<dbReference type="InterPro" id="IPR011712">
    <property type="entry name" value="Sig_transdc_His_kin_sub3_dim/P"/>
</dbReference>
<feature type="transmembrane region" description="Helical" evidence="10">
    <location>
        <begin position="110"/>
        <end position="128"/>
    </location>
</feature>
<comment type="caution">
    <text evidence="13">The sequence shown here is derived from an EMBL/GenBank/DDBJ whole genome shotgun (WGS) entry which is preliminary data.</text>
</comment>
<dbReference type="GO" id="GO:0016020">
    <property type="term" value="C:membrane"/>
    <property type="evidence" value="ECO:0007669"/>
    <property type="project" value="InterPro"/>
</dbReference>
<evidence type="ECO:0000259" key="12">
    <source>
        <dbReference type="Pfam" id="PF07730"/>
    </source>
</evidence>
<feature type="transmembrane region" description="Helical" evidence="10">
    <location>
        <begin position="134"/>
        <end position="153"/>
    </location>
</feature>
<evidence type="ECO:0000256" key="4">
    <source>
        <dbReference type="ARBA" id="ARBA00022679"/>
    </source>
</evidence>
<evidence type="ECO:0000256" key="9">
    <source>
        <dbReference type="SAM" id="MobiDB-lite"/>
    </source>
</evidence>
<feature type="transmembrane region" description="Helical" evidence="10">
    <location>
        <begin position="44"/>
        <end position="63"/>
    </location>
</feature>
<feature type="domain" description="Histidine kinase/HSP90-like ATPase" evidence="11">
    <location>
        <begin position="293"/>
        <end position="381"/>
    </location>
</feature>
<feature type="region of interest" description="Disordered" evidence="9">
    <location>
        <begin position="328"/>
        <end position="394"/>
    </location>
</feature>
<dbReference type="GO" id="GO:0000155">
    <property type="term" value="F:phosphorelay sensor kinase activity"/>
    <property type="evidence" value="ECO:0007669"/>
    <property type="project" value="InterPro"/>
</dbReference>
<protein>
    <recommendedName>
        <fullName evidence="2">histidine kinase</fullName>
        <ecNumber evidence="2">2.7.13.3</ecNumber>
    </recommendedName>
</protein>
<evidence type="ECO:0000256" key="3">
    <source>
        <dbReference type="ARBA" id="ARBA00022553"/>
    </source>
</evidence>
<feature type="transmembrane region" description="Helical" evidence="10">
    <location>
        <begin position="83"/>
        <end position="103"/>
    </location>
</feature>
<dbReference type="Pfam" id="PF02518">
    <property type="entry name" value="HATPase_c"/>
    <property type="match status" value="1"/>
</dbReference>
<keyword evidence="10" id="KW-0812">Transmembrane</keyword>
<dbReference type="PANTHER" id="PTHR24421">
    <property type="entry name" value="NITRATE/NITRITE SENSOR PROTEIN NARX-RELATED"/>
    <property type="match status" value="1"/>
</dbReference>
<dbReference type="CDD" id="cd16917">
    <property type="entry name" value="HATPase_UhpB-NarQ-NarX-like"/>
    <property type="match status" value="1"/>
</dbReference>
<evidence type="ECO:0000256" key="10">
    <source>
        <dbReference type="SAM" id="Phobius"/>
    </source>
</evidence>
<evidence type="ECO:0000256" key="6">
    <source>
        <dbReference type="ARBA" id="ARBA00022777"/>
    </source>
</evidence>
<dbReference type="SUPFAM" id="SSF55874">
    <property type="entry name" value="ATPase domain of HSP90 chaperone/DNA topoisomerase II/histidine kinase"/>
    <property type="match status" value="1"/>
</dbReference>
<dbReference type="InterPro" id="IPR036890">
    <property type="entry name" value="HATPase_C_sf"/>
</dbReference>
<dbReference type="Pfam" id="PF07730">
    <property type="entry name" value="HisKA_3"/>
    <property type="match status" value="1"/>
</dbReference>
<name>A0A543CYD8_9PSEU</name>
<evidence type="ECO:0000259" key="11">
    <source>
        <dbReference type="Pfam" id="PF02518"/>
    </source>
</evidence>
<feature type="compositionally biased region" description="Low complexity" evidence="9">
    <location>
        <begin position="334"/>
        <end position="343"/>
    </location>
</feature>
<gene>
    <name evidence="13" type="ORF">FB558_7952</name>
</gene>
<dbReference type="InterPro" id="IPR003594">
    <property type="entry name" value="HATPase_dom"/>
</dbReference>
<dbReference type="GO" id="GO:0005524">
    <property type="term" value="F:ATP binding"/>
    <property type="evidence" value="ECO:0007669"/>
    <property type="project" value="UniProtKB-KW"/>
</dbReference>
<dbReference type="Gene3D" id="1.20.5.1930">
    <property type="match status" value="1"/>
</dbReference>
<dbReference type="AlphaFoldDB" id="A0A543CYD8"/>
<keyword evidence="8" id="KW-0902">Two-component regulatory system</keyword>
<evidence type="ECO:0000313" key="13">
    <source>
        <dbReference type="EMBL" id="TQM02091.1"/>
    </source>
</evidence>
<evidence type="ECO:0000256" key="1">
    <source>
        <dbReference type="ARBA" id="ARBA00000085"/>
    </source>
</evidence>
<feature type="domain" description="Signal transduction histidine kinase subgroup 3 dimerisation and phosphoacceptor" evidence="12">
    <location>
        <begin position="181"/>
        <end position="246"/>
    </location>
</feature>